<evidence type="ECO:0000256" key="3">
    <source>
        <dbReference type="ARBA" id="ARBA00022833"/>
    </source>
</evidence>
<dbReference type="GO" id="GO:0008270">
    <property type="term" value="F:zinc ion binding"/>
    <property type="evidence" value="ECO:0007669"/>
    <property type="project" value="UniProtKB-KW"/>
</dbReference>
<feature type="compositionally biased region" description="Low complexity" evidence="5">
    <location>
        <begin position="8"/>
        <end position="17"/>
    </location>
</feature>
<dbReference type="PANTHER" id="PTHR22765">
    <property type="entry name" value="RING FINGER AND PROTEASE ASSOCIATED DOMAIN-CONTAINING"/>
    <property type="match status" value="1"/>
</dbReference>
<feature type="compositionally biased region" description="Polar residues" evidence="5">
    <location>
        <begin position="86"/>
        <end position="105"/>
    </location>
</feature>
<dbReference type="GO" id="GO:0005737">
    <property type="term" value="C:cytoplasm"/>
    <property type="evidence" value="ECO:0007669"/>
    <property type="project" value="TreeGrafter"/>
</dbReference>
<dbReference type="Proteomes" id="UP000221165">
    <property type="component" value="Unassembled WGS sequence"/>
</dbReference>
<dbReference type="Pfam" id="PF13639">
    <property type="entry name" value="zf-RING_2"/>
    <property type="match status" value="1"/>
</dbReference>
<evidence type="ECO:0000256" key="2">
    <source>
        <dbReference type="ARBA" id="ARBA00022771"/>
    </source>
</evidence>
<dbReference type="SUPFAM" id="SSF57850">
    <property type="entry name" value="RING/U-box"/>
    <property type="match status" value="1"/>
</dbReference>
<dbReference type="OrthoDB" id="21204at2759"/>
<protein>
    <submittedName>
        <fullName evidence="7">Zinc finger (C3hc4 ring finger)</fullName>
    </submittedName>
</protein>
<reference evidence="7 8" key="1">
    <citation type="journal article" date="2017" name="Int. J. Parasitol.">
        <title>The genome of the protozoan parasite Cystoisospora suis and a reverse vaccinology approach to identify vaccine candidates.</title>
        <authorList>
            <person name="Palmieri N."/>
            <person name="Shrestha A."/>
            <person name="Ruttkowski B."/>
            <person name="Beck T."/>
            <person name="Vogl C."/>
            <person name="Tomley F."/>
            <person name="Blake D.P."/>
            <person name="Joachim A."/>
        </authorList>
    </citation>
    <scope>NUCLEOTIDE SEQUENCE [LARGE SCALE GENOMIC DNA]</scope>
    <source>
        <strain evidence="7 8">Wien I</strain>
    </source>
</reference>
<dbReference type="VEuPathDB" id="ToxoDB:CSUI_006649"/>
<evidence type="ECO:0000256" key="5">
    <source>
        <dbReference type="SAM" id="MobiDB-lite"/>
    </source>
</evidence>
<dbReference type="InterPro" id="IPR051826">
    <property type="entry name" value="E3_ubiquitin-ligase_domain"/>
</dbReference>
<dbReference type="PROSITE" id="PS50089">
    <property type="entry name" value="ZF_RING_2"/>
    <property type="match status" value="1"/>
</dbReference>
<evidence type="ECO:0000256" key="1">
    <source>
        <dbReference type="ARBA" id="ARBA00022723"/>
    </source>
</evidence>
<dbReference type="CDD" id="cd16454">
    <property type="entry name" value="RING-H2_PA-TM-RING"/>
    <property type="match status" value="1"/>
</dbReference>
<name>A0A2C6JZB7_9APIC</name>
<dbReference type="InterPro" id="IPR001841">
    <property type="entry name" value="Znf_RING"/>
</dbReference>
<dbReference type="SMART" id="SM00744">
    <property type="entry name" value="RINGv"/>
    <property type="match status" value="1"/>
</dbReference>
<gene>
    <name evidence="7" type="ORF">CSUI_006649</name>
</gene>
<dbReference type="GO" id="GO:0061630">
    <property type="term" value="F:ubiquitin protein ligase activity"/>
    <property type="evidence" value="ECO:0007669"/>
    <property type="project" value="TreeGrafter"/>
</dbReference>
<feature type="compositionally biased region" description="Polar residues" evidence="5">
    <location>
        <begin position="30"/>
        <end position="43"/>
    </location>
</feature>
<keyword evidence="3" id="KW-0862">Zinc</keyword>
<evidence type="ECO:0000259" key="6">
    <source>
        <dbReference type="PROSITE" id="PS50089"/>
    </source>
</evidence>
<keyword evidence="8" id="KW-1185">Reference proteome</keyword>
<dbReference type="PANTHER" id="PTHR22765:SF416">
    <property type="entry name" value="E3 UBIQUITIN-PROTEIN LIGASE GODZILLA"/>
    <property type="match status" value="1"/>
</dbReference>
<dbReference type="SMART" id="SM00184">
    <property type="entry name" value="RING"/>
    <property type="match status" value="1"/>
</dbReference>
<proteinExistence type="predicted"/>
<organism evidence="7 8">
    <name type="scientific">Cystoisospora suis</name>
    <dbReference type="NCBI Taxonomy" id="483139"/>
    <lineage>
        <taxon>Eukaryota</taxon>
        <taxon>Sar</taxon>
        <taxon>Alveolata</taxon>
        <taxon>Apicomplexa</taxon>
        <taxon>Conoidasida</taxon>
        <taxon>Coccidia</taxon>
        <taxon>Eucoccidiorida</taxon>
        <taxon>Eimeriorina</taxon>
        <taxon>Sarcocystidae</taxon>
        <taxon>Cystoisospora</taxon>
    </lineage>
</organism>
<feature type="region of interest" description="Disordered" evidence="5">
    <location>
        <begin position="1"/>
        <end position="119"/>
    </location>
</feature>
<feature type="compositionally biased region" description="Low complexity" evidence="5">
    <location>
        <begin position="44"/>
        <end position="67"/>
    </location>
</feature>
<dbReference type="Gene3D" id="3.30.40.10">
    <property type="entry name" value="Zinc/RING finger domain, C3HC4 (zinc finger)"/>
    <property type="match status" value="1"/>
</dbReference>
<dbReference type="RefSeq" id="XP_067921220.1">
    <property type="nucleotide sequence ID" value="XM_068066803.1"/>
</dbReference>
<dbReference type="InterPro" id="IPR013083">
    <property type="entry name" value="Znf_RING/FYVE/PHD"/>
</dbReference>
<dbReference type="GO" id="GO:0006511">
    <property type="term" value="P:ubiquitin-dependent protein catabolic process"/>
    <property type="evidence" value="ECO:0007669"/>
    <property type="project" value="TreeGrafter"/>
</dbReference>
<dbReference type="InterPro" id="IPR011016">
    <property type="entry name" value="Znf_RING-CH"/>
</dbReference>
<evidence type="ECO:0000313" key="7">
    <source>
        <dbReference type="EMBL" id="PHJ19521.1"/>
    </source>
</evidence>
<keyword evidence="2 4" id="KW-0863">Zinc-finger</keyword>
<comment type="caution">
    <text evidence="7">The sequence shown here is derived from an EMBL/GenBank/DDBJ whole genome shotgun (WGS) entry which is preliminary data.</text>
</comment>
<feature type="domain" description="RING-type" evidence="6">
    <location>
        <begin position="133"/>
        <end position="176"/>
    </location>
</feature>
<accession>A0A2C6JZB7</accession>
<dbReference type="GeneID" id="94430014"/>
<sequence length="204" mass="21460">MIDGVSNLLSRSSTSPPGGLGGSPGGTATDSLIASSSTLNPMQNLSSHSSSSSSSSYNYHNSNGSLSDQERSSPRSSASPYRQGESRSLFNSNGGRDRGLTTTMEDSLGGGGGGASNTSGLLTRQSISINRSCPICMVDLDDEDQVLIMPCDSRHFFHKACVEHWLETSQACPICRANIVNILTGTPSDPNASPIDQRDLEMQI</sequence>
<evidence type="ECO:0000313" key="8">
    <source>
        <dbReference type="Proteomes" id="UP000221165"/>
    </source>
</evidence>
<evidence type="ECO:0000256" key="4">
    <source>
        <dbReference type="PROSITE-ProRule" id="PRU00175"/>
    </source>
</evidence>
<dbReference type="AlphaFoldDB" id="A0A2C6JZB7"/>
<dbReference type="EMBL" id="MIGC01003390">
    <property type="protein sequence ID" value="PHJ19521.1"/>
    <property type="molecule type" value="Genomic_DNA"/>
</dbReference>
<keyword evidence="1" id="KW-0479">Metal-binding</keyword>